<feature type="domain" description="DAPG hydrolase PhiG" evidence="6">
    <location>
        <begin position="45"/>
        <end position="266"/>
    </location>
</feature>
<comment type="caution">
    <text evidence="7">The sequence shown here is derived from an EMBL/GenBank/DDBJ whole genome shotgun (WGS) entry which is preliminary data.</text>
</comment>
<protein>
    <recommendedName>
        <fullName evidence="6">DAPG hydrolase PhiG domain-containing protein</fullName>
    </recommendedName>
</protein>
<dbReference type="GO" id="GO:0046872">
    <property type="term" value="F:metal ion binding"/>
    <property type="evidence" value="ECO:0007669"/>
    <property type="project" value="UniProtKB-KW"/>
</dbReference>
<comment type="cofactor">
    <cofactor evidence="1">
        <name>Zn(2+)</name>
        <dbReference type="ChEBI" id="CHEBI:29105"/>
    </cofactor>
</comment>
<evidence type="ECO:0000313" key="7">
    <source>
        <dbReference type="EMBL" id="TCO97379.1"/>
    </source>
</evidence>
<dbReference type="RefSeq" id="WP_132649657.1">
    <property type="nucleotide sequence ID" value="NZ_CP181386.1"/>
</dbReference>
<accession>A0A4R2LVJ8</accession>
<reference evidence="7 8" key="1">
    <citation type="submission" date="2019-03" db="EMBL/GenBank/DDBJ databases">
        <title>Genomic Encyclopedia of Type Strains, Phase IV (KMG-IV): sequencing the most valuable type-strain genomes for metagenomic binning, comparative biology and taxonomic classification.</title>
        <authorList>
            <person name="Goeker M."/>
        </authorList>
    </citation>
    <scope>NUCLEOTIDE SEQUENCE [LARGE SCALE GENOMIC DNA]</scope>
    <source>
        <strain evidence="7 8">DSM 1709</strain>
    </source>
</reference>
<evidence type="ECO:0000259" key="6">
    <source>
        <dbReference type="Pfam" id="PF18089"/>
    </source>
</evidence>
<evidence type="ECO:0000256" key="2">
    <source>
        <dbReference type="ARBA" id="ARBA00022723"/>
    </source>
</evidence>
<organism evidence="7 8">
    <name type="scientific">Rubrivivax gelatinosus</name>
    <name type="common">Rhodocyclus gelatinosus</name>
    <name type="synonym">Rhodopseudomonas gelatinosa</name>
    <dbReference type="NCBI Taxonomy" id="28068"/>
    <lineage>
        <taxon>Bacteria</taxon>
        <taxon>Pseudomonadati</taxon>
        <taxon>Pseudomonadota</taxon>
        <taxon>Betaproteobacteria</taxon>
        <taxon>Burkholderiales</taxon>
        <taxon>Sphaerotilaceae</taxon>
        <taxon>Rubrivivax</taxon>
    </lineage>
</organism>
<proteinExistence type="inferred from homology"/>
<keyword evidence="4" id="KW-0862">Zinc</keyword>
<evidence type="ECO:0000256" key="1">
    <source>
        <dbReference type="ARBA" id="ARBA00001947"/>
    </source>
</evidence>
<dbReference type="AlphaFoldDB" id="A0A4R2LVJ8"/>
<keyword evidence="2" id="KW-0479">Metal-binding</keyword>
<dbReference type="GeneID" id="99682701"/>
<evidence type="ECO:0000256" key="4">
    <source>
        <dbReference type="ARBA" id="ARBA00022833"/>
    </source>
</evidence>
<dbReference type="Proteomes" id="UP000295106">
    <property type="component" value="Unassembled WGS sequence"/>
</dbReference>
<keyword evidence="3" id="KW-0378">Hydrolase</keyword>
<name>A0A4R2LVJ8_RUBGE</name>
<evidence type="ECO:0000256" key="3">
    <source>
        <dbReference type="ARBA" id="ARBA00022801"/>
    </source>
</evidence>
<gene>
    <name evidence="7" type="ORF">EV684_1226</name>
</gene>
<sequence>MRSLALTAEERHQPYAAYFSRRPAAPDPRRLEAMSAPMDPAQALRAEDRGRLLDPGYHGVECGWCILPDGTGYVANHTPMPGVTLEMVNWWFAWHALEDLRYKIWWPAGHFSASIPDPAQRARAADARRPLVERFQGITHHVQEDVGGGPEDILISFMTPQDFGLDMARFDAARHTLVAANGRSRPVGAFFLRPWASAVMCHFVRTTDDGVEFRSRFWLGRQLVDGQPRTRLPPFVKVPAAAARGLARHNVLEYANLASFLPALYREMNA</sequence>
<dbReference type="OrthoDB" id="2052122at2"/>
<comment type="similarity">
    <text evidence="5">Belongs to the DAPG/phloretin hydrolase family.</text>
</comment>
<dbReference type="GO" id="GO:0016787">
    <property type="term" value="F:hydrolase activity"/>
    <property type="evidence" value="ECO:0007669"/>
    <property type="project" value="UniProtKB-KW"/>
</dbReference>
<dbReference type="EMBL" id="SLXD01000022">
    <property type="protein sequence ID" value="TCO97379.1"/>
    <property type="molecule type" value="Genomic_DNA"/>
</dbReference>
<evidence type="ECO:0000256" key="5">
    <source>
        <dbReference type="ARBA" id="ARBA00023459"/>
    </source>
</evidence>
<dbReference type="Pfam" id="PF18089">
    <property type="entry name" value="DAPG_hydrolase"/>
    <property type="match status" value="1"/>
</dbReference>
<evidence type="ECO:0000313" key="8">
    <source>
        <dbReference type="Proteomes" id="UP000295106"/>
    </source>
</evidence>
<dbReference type="InterPro" id="IPR041526">
    <property type="entry name" value="DAPG_hydrolase"/>
</dbReference>